<keyword evidence="14" id="KW-0413">Isomerase</keyword>
<comment type="subcellular location">
    <subcellularLocation>
        <location evidence="1 13">Cytoplasm</location>
    </subcellularLocation>
</comment>
<dbReference type="InterPro" id="IPR003699">
    <property type="entry name" value="QueA"/>
</dbReference>
<proteinExistence type="inferred from homology"/>
<dbReference type="AlphaFoldDB" id="A0A2U1CRH4"/>
<evidence type="ECO:0000256" key="5">
    <source>
        <dbReference type="ARBA" id="ARBA00022679"/>
    </source>
</evidence>
<dbReference type="InterPro" id="IPR036100">
    <property type="entry name" value="QueA_sf"/>
</dbReference>
<dbReference type="Pfam" id="PF02547">
    <property type="entry name" value="Queuosine_synth"/>
    <property type="match status" value="1"/>
</dbReference>
<dbReference type="EC" id="2.4.99.17" evidence="10 13"/>
<reference evidence="14 15" key="1">
    <citation type="submission" date="2018-04" db="EMBL/GenBank/DDBJ databases">
        <title>Genomic Encyclopedia of Type Strains, Phase IV (KMG-IV): sequencing the most valuable type-strain genomes for metagenomic binning, comparative biology and taxonomic classification.</title>
        <authorList>
            <person name="Goeker M."/>
        </authorList>
    </citation>
    <scope>NUCLEOTIDE SEQUENCE [LARGE SCALE GENOMIC DNA]</scope>
    <source>
        <strain evidence="14 15">DSM 10065</strain>
    </source>
</reference>
<dbReference type="Proteomes" id="UP000246145">
    <property type="component" value="Unassembled WGS sequence"/>
</dbReference>
<evidence type="ECO:0000256" key="10">
    <source>
        <dbReference type="ARBA" id="ARBA00066503"/>
    </source>
</evidence>
<comment type="catalytic activity">
    <reaction evidence="8 13">
        <text>7-aminomethyl-7-carbaguanosine(34) in tRNA + S-adenosyl-L-methionine = epoxyqueuosine(34) in tRNA + adenine + L-methionine + 2 H(+)</text>
        <dbReference type="Rhea" id="RHEA:32155"/>
        <dbReference type="Rhea" id="RHEA-COMP:10342"/>
        <dbReference type="Rhea" id="RHEA-COMP:18582"/>
        <dbReference type="ChEBI" id="CHEBI:15378"/>
        <dbReference type="ChEBI" id="CHEBI:16708"/>
        <dbReference type="ChEBI" id="CHEBI:57844"/>
        <dbReference type="ChEBI" id="CHEBI:59789"/>
        <dbReference type="ChEBI" id="CHEBI:82833"/>
        <dbReference type="ChEBI" id="CHEBI:194443"/>
        <dbReference type="EC" id="2.4.99.17"/>
    </reaction>
</comment>
<keyword evidence="5 13" id="KW-0808">Transferase</keyword>
<dbReference type="PANTHER" id="PTHR30307">
    <property type="entry name" value="S-ADENOSYLMETHIONINE:TRNA RIBOSYLTRANSFERASE-ISOMERASE"/>
    <property type="match status" value="1"/>
</dbReference>
<keyword evidence="4 13" id="KW-0963">Cytoplasm</keyword>
<evidence type="ECO:0000256" key="1">
    <source>
        <dbReference type="ARBA" id="ARBA00004496"/>
    </source>
</evidence>
<dbReference type="SUPFAM" id="SSF111337">
    <property type="entry name" value="QueA-like"/>
    <property type="match status" value="1"/>
</dbReference>
<dbReference type="HAMAP" id="MF_00113">
    <property type="entry name" value="QueA"/>
    <property type="match status" value="1"/>
</dbReference>
<dbReference type="UniPathway" id="UPA00392"/>
<evidence type="ECO:0000256" key="8">
    <source>
        <dbReference type="ARBA" id="ARBA00052751"/>
    </source>
</evidence>
<keyword evidence="15" id="KW-1185">Reference proteome</keyword>
<comment type="function">
    <text evidence="13">Transfers and isomerizes the ribose moiety from AdoMet to the 7-aminomethyl group of 7-deazaguanine (preQ1-tRNA) to give epoxyqueuosine (oQ-tRNA).</text>
</comment>
<dbReference type="RefSeq" id="WP_017524375.1">
    <property type="nucleotide sequence ID" value="NZ_JACCEX010000001.1"/>
</dbReference>
<dbReference type="InterPro" id="IPR042118">
    <property type="entry name" value="QueA_dom1"/>
</dbReference>
<evidence type="ECO:0000313" key="15">
    <source>
        <dbReference type="Proteomes" id="UP000246145"/>
    </source>
</evidence>
<dbReference type="FunFam" id="3.40.1780.10:FF:000001">
    <property type="entry name" value="S-adenosylmethionine:tRNA ribosyltransferase-isomerase"/>
    <property type="match status" value="1"/>
</dbReference>
<dbReference type="EMBL" id="QEKO01000001">
    <property type="protein sequence ID" value="PVY68401.1"/>
    <property type="molecule type" value="Genomic_DNA"/>
</dbReference>
<dbReference type="NCBIfam" id="TIGR00113">
    <property type="entry name" value="queA"/>
    <property type="match status" value="1"/>
</dbReference>
<dbReference type="STRING" id="1231391.GCA_000308195_02019"/>
<protein>
    <recommendedName>
        <fullName evidence="11 13">S-adenosylmethionine:tRNA ribosyltransferase-isomerase</fullName>
        <ecNumber evidence="10 13">2.4.99.17</ecNumber>
    </recommendedName>
    <alternativeName>
        <fullName evidence="12 13">Queuosine biosynthesis protein QueA</fullName>
    </alternativeName>
</protein>
<gene>
    <name evidence="13" type="primary">queA</name>
    <name evidence="14" type="ORF">C7440_0801</name>
</gene>
<organism evidence="14 15">
    <name type="scientific">Pusillimonas noertemannii</name>
    <dbReference type="NCBI Taxonomy" id="305977"/>
    <lineage>
        <taxon>Bacteria</taxon>
        <taxon>Pseudomonadati</taxon>
        <taxon>Pseudomonadota</taxon>
        <taxon>Betaproteobacteria</taxon>
        <taxon>Burkholderiales</taxon>
        <taxon>Alcaligenaceae</taxon>
        <taxon>Pusillimonas</taxon>
    </lineage>
</organism>
<evidence type="ECO:0000256" key="12">
    <source>
        <dbReference type="ARBA" id="ARBA00076160"/>
    </source>
</evidence>
<evidence type="ECO:0000256" key="7">
    <source>
        <dbReference type="ARBA" id="ARBA00022785"/>
    </source>
</evidence>
<dbReference type="GO" id="GO:0005737">
    <property type="term" value="C:cytoplasm"/>
    <property type="evidence" value="ECO:0007669"/>
    <property type="project" value="UniProtKB-SubCell"/>
</dbReference>
<name>A0A2U1CRH4_9BURK</name>
<evidence type="ECO:0000313" key="14">
    <source>
        <dbReference type="EMBL" id="PVY68401.1"/>
    </source>
</evidence>
<dbReference type="Gene3D" id="2.40.10.240">
    <property type="entry name" value="QueA-like"/>
    <property type="match status" value="1"/>
</dbReference>
<evidence type="ECO:0000256" key="13">
    <source>
        <dbReference type="HAMAP-Rule" id="MF_00113"/>
    </source>
</evidence>
<comment type="similarity">
    <text evidence="9 13">Belongs to the QueA family.</text>
</comment>
<comment type="pathway">
    <text evidence="2 13">tRNA modification; tRNA-queuosine biosynthesis.</text>
</comment>
<evidence type="ECO:0000256" key="2">
    <source>
        <dbReference type="ARBA" id="ARBA00004691"/>
    </source>
</evidence>
<dbReference type="NCBIfam" id="NF001140">
    <property type="entry name" value="PRK00147.1"/>
    <property type="match status" value="1"/>
</dbReference>
<dbReference type="PANTHER" id="PTHR30307:SF0">
    <property type="entry name" value="S-ADENOSYLMETHIONINE:TRNA RIBOSYLTRANSFERASE-ISOMERASE"/>
    <property type="match status" value="1"/>
</dbReference>
<dbReference type="InterPro" id="IPR042119">
    <property type="entry name" value="QueA_dom2"/>
</dbReference>
<comment type="subunit">
    <text evidence="3 13">Monomer.</text>
</comment>
<evidence type="ECO:0000256" key="3">
    <source>
        <dbReference type="ARBA" id="ARBA00011245"/>
    </source>
</evidence>
<sequence length="346" mass="38150">MNPSLQLSQFDYHLPSELIAQTPAATRSGSRLLHLDARSALHDRLFTDLPSLLRPHDLLVLNNTQVIKARLRGHKDSGGKVEILVERITGPTTALAHVKASKSPKAGTRLRIDDAFTIEVAGRQDELFELEFPARVLDLLERHGATPLPPYITHEAQAQDEERYQTVYAQAPGAVAAPTAGLHFDQPMLDALVAQGIQHAFVTLHVGAGTFQPVRVEDLSQHQMHAERYVVPQAVVRQIEEARRQGGRVIAVGTTSVRALESAAAQAGCADDPLEGDTRLFITPGYRFSYVDALITNFHLPRSTLMMLVSALAGMEPIRRAYAHAVQSRYRFFSYGDAMFIESPKP</sequence>
<keyword evidence="7 13" id="KW-0671">Queuosine biosynthesis</keyword>
<comment type="caution">
    <text evidence="14">The sequence shown here is derived from an EMBL/GenBank/DDBJ whole genome shotgun (WGS) entry which is preliminary data.</text>
</comment>
<evidence type="ECO:0000256" key="6">
    <source>
        <dbReference type="ARBA" id="ARBA00022691"/>
    </source>
</evidence>
<evidence type="ECO:0000256" key="9">
    <source>
        <dbReference type="ARBA" id="ARBA00061210"/>
    </source>
</evidence>
<dbReference type="Gene3D" id="3.40.1780.10">
    <property type="entry name" value="QueA-like"/>
    <property type="match status" value="1"/>
</dbReference>
<accession>A0A2U1CRH4</accession>
<evidence type="ECO:0000256" key="11">
    <source>
        <dbReference type="ARBA" id="ARBA00069325"/>
    </source>
</evidence>
<dbReference type="GO" id="GO:0008616">
    <property type="term" value="P:tRNA queuosine(34) biosynthetic process"/>
    <property type="evidence" value="ECO:0007669"/>
    <property type="project" value="UniProtKB-UniRule"/>
</dbReference>
<dbReference type="GO" id="GO:0051075">
    <property type="term" value="F:S-adenosylmethionine:tRNA ribosyltransferase-isomerase activity"/>
    <property type="evidence" value="ECO:0007669"/>
    <property type="project" value="UniProtKB-EC"/>
</dbReference>
<keyword evidence="6 13" id="KW-0949">S-adenosyl-L-methionine</keyword>
<evidence type="ECO:0000256" key="4">
    <source>
        <dbReference type="ARBA" id="ARBA00022490"/>
    </source>
</evidence>